<accession>A0A7W9CBW3</accession>
<protein>
    <recommendedName>
        <fullName evidence="7">Cell division protein CrgA</fullName>
    </recommendedName>
</protein>
<evidence type="ECO:0000256" key="2">
    <source>
        <dbReference type="ARBA" id="ARBA00022618"/>
    </source>
</evidence>
<evidence type="ECO:0000256" key="7">
    <source>
        <dbReference type="HAMAP-Rule" id="MF_00631"/>
    </source>
</evidence>
<evidence type="ECO:0000313" key="8">
    <source>
        <dbReference type="EMBL" id="MBB5742741.1"/>
    </source>
</evidence>
<dbReference type="RefSeq" id="WP_144793897.1">
    <property type="nucleotide sequence ID" value="NZ_BAAAPG010000001.1"/>
</dbReference>
<dbReference type="InterPro" id="IPR009619">
    <property type="entry name" value="CrgA"/>
</dbReference>
<dbReference type="HAMAP" id="MF_00631">
    <property type="entry name" value="CrgA"/>
    <property type="match status" value="1"/>
</dbReference>
<name>A0A7W9CBW3_9MICO</name>
<keyword evidence="6 7" id="KW-0131">Cell cycle</keyword>
<feature type="transmembrane region" description="Helical" evidence="7">
    <location>
        <begin position="24"/>
        <end position="46"/>
    </location>
</feature>
<evidence type="ECO:0000256" key="5">
    <source>
        <dbReference type="ARBA" id="ARBA00023136"/>
    </source>
</evidence>
<reference evidence="8 9" key="1">
    <citation type="submission" date="2020-08" db="EMBL/GenBank/DDBJ databases">
        <title>Sequencing the genomes of 1000 actinobacteria strains.</title>
        <authorList>
            <person name="Klenk H.-P."/>
        </authorList>
    </citation>
    <scope>NUCLEOTIDE SEQUENCE [LARGE SCALE GENOMIC DNA]</scope>
    <source>
        <strain evidence="8 9">DSM 24823</strain>
    </source>
</reference>
<evidence type="ECO:0000256" key="4">
    <source>
        <dbReference type="ARBA" id="ARBA00022989"/>
    </source>
</evidence>
<comment type="subcellular location">
    <subcellularLocation>
        <location evidence="7">Cell membrane</location>
        <topology evidence="7">Multi-pass membrane protein</topology>
    </subcellularLocation>
</comment>
<evidence type="ECO:0000256" key="1">
    <source>
        <dbReference type="ARBA" id="ARBA00022475"/>
    </source>
</evidence>
<comment type="caution">
    <text evidence="8">The sequence shown here is derived from an EMBL/GenBank/DDBJ whole genome shotgun (WGS) entry which is preliminary data.</text>
</comment>
<dbReference type="AlphaFoldDB" id="A0A7W9CBW3"/>
<comment type="similarity">
    <text evidence="7">Belongs to the CrgA family.</text>
</comment>
<keyword evidence="3 7" id="KW-0812">Transmembrane</keyword>
<dbReference type="GO" id="GO:0051301">
    <property type="term" value="P:cell division"/>
    <property type="evidence" value="ECO:0007669"/>
    <property type="project" value="UniProtKB-UniRule"/>
</dbReference>
<dbReference type="GO" id="GO:0005886">
    <property type="term" value="C:plasma membrane"/>
    <property type="evidence" value="ECO:0007669"/>
    <property type="project" value="UniProtKB-SubCell"/>
</dbReference>
<keyword evidence="1 7" id="KW-1003">Cell membrane</keyword>
<dbReference type="Pfam" id="PF06781">
    <property type="entry name" value="CrgA"/>
    <property type="match status" value="1"/>
</dbReference>
<keyword evidence="4 7" id="KW-1133">Transmembrane helix</keyword>
<evidence type="ECO:0000256" key="6">
    <source>
        <dbReference type="ARBA" id="ARBA00023306"/>
    </source>
</evidence>
<comment type="function">
    <text evidence="7">Involved in cell division.</text>
</comment>
<feature type="transmembrane region" description="Helical" evidence="7">
    <location>
        <begin position="58"/>
        <end position="76"/>
    </location>
</feature>
<evidence type="ECO:0000256" key="3">
    <source>
        <dbReference type="ARBA" id="ARBA00022692"/>
    </source>
</evidence>
<keyword evidence="5 7" id="KW-0472">Membrane</keyword>
<gene>
    <name evidence="7" type="primary">crgA</name>
    <name evidence="8" type="ORF">HD600_001238</name>
</gene>
<sequence length="79" mass="8950">MARDRKSEEPLVERAEGEAAPNPVWFKPVMLGFMLLGLVWILVFYISGMQFPIPGIESWNLAIGLGIALIGFLMTTRWR</sequence>
<dbReference type="EMBL" id="JACHMU010000001">
    <property type="protein sequence ID" value="MBB5742741.1"/>
    <property type="molecule type" value="Genomic_DNA"/>
</dbReference>
<keyword evidence="2 7" id="KW-0132">Cell division</keyword>
<dbReference type="Proteomes" id="UP000517712">
    <property type="component" value="Unassembled WGS sequence"/>
</dbReference>
<proteinExistence type="inferred from homology"/>
<evidence type="ECO:0000313" key="9">
    <source>
        <dbReference type="Proteomes" id="UP000517712"/>
    </source>
</evidence>
<keyword evidence="9" id="KW-1185">Reference proteome</keyword>
<organism evidence="8 9">
    <name type="scientific">Microbacterium ginsengiterrae</name>
    <dbReference type="NCBI Taxonomy" id="546115"/>
    <lineage>
        <taxon>Bacteria</taxon>
        <taxon>Bacillati</taxon>
        <taxon>Actinomycetota</taxon>
        <taxon>Actinomycetes</taxon>
        <taxon>Micrococcales</taxon>
        <taxon>Microbacteriaceae</taxon>
        <taxon>Microbacterium</taxon>
    </lineage>
</organism>